<evidence type="ECO:0000313" key="1">
    <source>
        <dbReference type="EMBL" id="KAB2606934.1"/>
    </source>
</evidence>
<comment type="caution">
    <text evidence="1">The sequence shown here is derived from an EMBL/GenBank/DDBJ whole genome shotgun (WGS) entry which is preliminary data.</text>
</comment>
<keyword evidence="2" id="KW-1185">Reference proteome</keyword>
<dbReference type="GO" id="GO:0016757">
    <property type="term" value="F:glycosyltransferase activity"/>
    <property type="evidence" value="ECO:0007669"/>
    <property type="project" value="UniProtKB-KW"/>
</dbReference>
<name>A0A5N5G8H9_9ROSA</name>
<gene>
    <name evidence="1" type="ORF">D8674_006651</name>
</gene>
<proteinExistence type="predicted"/>
<sequence length="150" mass="16751">MFRVGLDVFEDEPYMKPGLADLKNVVVVRHIASASKMLFKGFPNVCDSLKVLRNGALEMASSGRWATEWEEHAKALILEMAMNLISEVLKLQSFFAGLAASGALTSGLRLMTKAVFEKSHDGLRKGTIEDVDLRFVEVARYIINLPWIHI</sequence>
<protein>
    <submittedName>
        <fullName evidence="1">Chitobiosyldiphosphodolichol beta-mannosyltransferase-like</fullName>
    </submittedName>
</protein>
<dbReference type="EMBL" id="SMOL01000559">
    <property type="protein sequence ID" value="KAB2606934.1"/>
    <property type="molecule type" value="Genomic_DNA"/>
</dbReference>
<dbReference type="AlphaFoldDB" id="A0A5N5G8H9"/>
<evidence type="ECO:0000313" key="2">
    <source>
        <dbReference type="Proteomes" id="UP000327157"/>
    </source>
</evidence>
<reference evidence="1 2" key="3">
    <citation type="submission" date="2019-11" db="EMBL/GenBank/DDBJ databases">
        <title>A de novo genome assembly of a pear dwarfing rootstock.</title>
        <authorList>
            <person name="Wang F."/>
            <person name="Wang J."/>
            <person name="Li S."/>
            <person name="Zhang Y."/>
            <person name="Fang M."/>
            <person name="Ma L."/>
            <person name="Zhao Y."/>
            <person name="Jiang S."/>
        </authorList>
    </citation>
    <scope>NUCLEOTIDE SEQUENCE [LARGE SCALE GENOMIC DNA]</scope>
    <source>
        <strain evidence="1">S2</strain>
        <tissue evidence="1">Leaf</tissue>
    </source>
</reference>
<keyword evidence="1" id="KW-0328">Glycosyltransferase</keyword>
<dbReference type="OrthoDB" id="614844at2759"/>
<dbReference type="Gene3D" id="3.40.50.720">
    <property type="entry name" value="NAD(P)-binding Rossmann-like Domain"/>
    <property type="match status" value="1"/>
</dbReference>
<dbReference type="Proteomes" id="UP000327157">
    <property type="component" value="Chromosome 11"/>
</dbReference>
<reference evidence="2" key="2">
    <citation type="submission" date="2019-10" db="EMBL/GenBank/DDBJ databases">
        <title>A de novo genome assembly of a pear dwarfing rootstock.</title>
        <authorList>
            <person name="Wang F."/>
            <person name="Wang J."/>
            <person name="Li S."/>
            <person name="Zhang Y."/>
            <person name="Fang M."/>
            <person name="Ma L."/>
            <person name="Zhao Y."/>
            <person name="Jiang S."/>
        </authorList>
    </citation>
    <scope>NUCLEOTIDE SEQUENCE [LARGE SCALE GENOMIC DNA]</scope>
</reference>
<keyword evidence="1" id="KW-0808">Transferase</keyword>
<organism evidence="1 2">
    <name type="scientific">Pyrus ussuriensis x Pyrus communis</name>
    <dbReference type="NCBI Taxonomy" id="2448454"/>
    <lineage>
        <taxon>Eukaryota</taxon>
        <taxon>Viridiplantae</taxon>
        <taxon>Streptophyta</taxon>
        <taxon>Embryophyta</taxon>
        <taxon>Tracheophyta</taxon>
        <taxon>Spermatophyta</taxon>
        <taxon>Magnoliopsida</taxon>
        <taxon>eudicotyledons</taxon>
        <taxon>Gunneridae</taxon>
        <taxon>Pentapetalae</taxon>
        <taxon>rosids</taxon>
        <taxon>fabids</taxon>
        <taxon>Rosales</taxon>
        <taxon>Rosaceae</taxon>
        <taxon>Amygdaloideae</taxon>
        <taxon>Maleae</taxon>
        <taxon>Pyrus</taxon>
    </lineage>
</organism>
<reference evidence="1 2" key="1">
    <citation type="submission" date="2019-09" db="EMBL/GenBank/DDBJ databases">
        <authorList>
            <person name="Ou C."/>
        </authorList>
    </citation>
    <scope>NUCLEOTIDE SEQUENCE [LARGE SCALE GENOMIC DNA]</scope>
    <source>
        <strain evidence="1">S2</strain>
        <tissue evidence="1">Leaf</tissue>
    </source>
</reference>
<accession>A0A5N5G8H9</accession>